<organism evidence="2 3">
    <name type="scientific">Brachybacterium huguangmaarense</name>
    <dbReference type="NCBI Taxonomy" id="1652028"/>
    <lineage>
        <taxon>Bacteria</taxon>
        <taxon>Bacillati</taxon>
        <taxon>Actinomycetota</taxon>
        <taxon>Actinomycetes</taxon>
        <taxon>Micrococcales</taxon>
        <taxon>Dermabacteraceae</taxon>
        <taxon>Brachybacterium</taxon>
    </lineage>
</organism>
<proteinExistence type="predicted"/>
<dbReference type="InterPro" id="IPR038287">
    <property type="entry name" value="Cse2_sf"/>
</dbReference>
<protein>
    <submittedName>
        <fullName evidence="2">Type I-E CRISPR-associated protein Cse2/CasB</fullName>
    </submittedName>
</protein>
<dbReference type="Proteomes" id="UP001164305">
    <property type="component" value="Chromosome"/>
</dbReference>
<sequence>MPSDTLPPAPSPARADLYGAIAGSAATLQAQYLGSRGQRQQAHARGQLAVLRRSAGFTPEQHPLALQSVLDSLHPLLEDGELGTGDTASRSERAAFDAMCMFALHMQSATRPMHVSGRSFGSAMGMLRIRNDSGSLKPRFDALLAARNERARLTHARSLVTLLRGEQIGLDYGRFAQDLRTLASSARGGVLLRWGRDFAVMPRRERERDQTSEPTSITATTTP</sequence>
<accession>A0ABY6G2Q6</accession>
<dbReference type="NCBIfam" id="TIGR02548">
    <property type="entry name" value="casB_cse2"/>
    <property type="match status" value="1"/>
</dbReference>
<reference evidence="2" key="1">
    <citation type="submission" date="2022-10" db="EMBL/GenBank/DDBJ databases">
        <title>Whole-Genome Sequencing of Brachybacterium huguangmaarense BRM-3, Isolated from Betula schmidtii.</title>
        <authorList>
            <person name="Haam D."/>
        </authorList>
    </citation>
    <scope>NUCLEOTIDE SEQUENCE</scope>
    <source>
        <strain evidence="2">BRM-3</strain>
    </source>
</reference>
<evidence type="ECO:0000313" key="2">
    <source>
        <dbReference type="EMBL" id="UYG17500.1"/>
    </source>
</evidence>
<evidence type="ECO:0000313" key="3">
    <source>
        <dbReference type="Proteomes" id="UP001164305"/>
    </source>
</evidence>
<dbReference type="EMBL" id="CP107020">
    <property type="protein sequence ID" value="UYG17500.1"/>
    <property type="molecule type" value="Genomic_DNA"/>
</dbReference>
<feature type="region of interest" description="Disordered" evidence="1">
    <location>
        <begin position="203"/>
        <end position="223"/>
    </location>
</feature>
<dbReference type="InterPro" id="IPR013382">
    <property type="entry name" value="CRISPR-assoc_prot_Cse2"/>
</dbReference>
<dbReference type="RefSeq" id="WP_263594709.1">
    <property type="nucleotide sequence ID" value="NZ_CP107020.1"/>
</dbReference>
<keyword evidence="3" id="KW-1185">Reference proteome</keyword>
<dbReference type="Gene3D" id="1.10.520.40">
    <property type="entry name" value="CRISPR-associated protein Cse2"/>
    <property type="match status" value="1"/>
</dbReference>
<name>A0ABY6G2Q6_9MICO</name>
<dbReference type="Pfam" id="PF09485">
    <property type="entry name" value="CRISPR_Cse2"/>
    <property type="match status" value="1"/>
</dbReference>
<evidence type="ECO:0000256" key="1">
    <source>
        <dbReference type="SAM" id="MobiDB-lite"/>
    </source>
</evidence>
<feature type="compositionally biased region" description="Low complexity" evidence="1">
    <location>
        <begin position="212"/>
        <end position="223"/>
    </location>
</feature>
<dbReference type="CDD" id="cd09731">
    <property type="entry name" value="Cse2_I-E"/>
    <property type="match status" value="1"/>
</dbReference>
<gene>
    <name evidence="2" type="primary">casB</name>
    <name evidence="2" type="ORF">BRM3_03465</name>
</gene>